<reference evidence="2 3" key="1">
    <citation type="journal article" date="2013" name="BMC Genomics">
        <title>Reconstruction of the lipid metabolism for the microalga Monoraphidium neglectum from its genome sequence reveals characteristics suitable for biofuel production.</title>
        <authorList>
            <person name="Bogen C."/>
            <person name="Al-Dilaimi A."/>
            <person name="Albersmeier A."/>
            <person name="Wichmann J."/>
            <person name="Grundmann M."/>
            <person name="Rupp O."/>
            <person name="Lauersen K.J."/>
            <person name="Blifernez-Klassen O."/>
            <person name="Kalinowski J."/>
            <person name="Goesmann A."/>
            <person name="Mussgnug J.H."/>
            <person name="Kruse O."/>
        </authorList>
    </citation>
    <scope>NUCLEOTIDE SEQUENCE [LARGE SCALE GENOMIC DNA]</scope>
    <source>
        <strain evidence="2 3">SAG 48.87</strain>
    </source>
</reference>
<gene>
    <name evidence="2" type="ORF">MNEG_13563</name>
</gene>
<proteinExistence type="predicted"/>
<dbReference type="EMBL" id="KK104122">
    <property type="protein sequence ID" value="KIY94398.1"/>
    <property type="molecule type" value="Genomic_DNA"/>
</dbReference>
<organism evidence="2 3">
    <name type="scientific">Monoraphidium neglectum</name>
    <dbReference type="NCBI Taxonomy" id="145388"/>
    <lineage>
        <taxon>Eukaryota</taxon>
        <taxon>Viridiplantae</taxon>
        <taxon>Chlorophyta</taxon>
        <taxon>core chlorophytes</taxon>
        <taxon>Chlorophyceae</taxon>
        <taxon>CS clade</taxon>
        <taxon>Sphaeropleales</taxon>
        <taxon>Selenastraceae</taxon>
        <taxon>Monoraphidium</taxon>
    </lineage>
</organism>
<dbReference type="GeneID" id="25731038"/>
<evidence type="ECO:0000313" key="2">
    <source>
        <dbReference type="EMBL" id="KIY94398.1"/>
    </source>
</evidence>
<keyword evidence="3" id="KW-1185">Reference proteome</keyword>
<feature type="compositionally biased region" description="Pro residues" evidence="1">
    <location>
        <begin position="289"/>
        <end position="300"/>
    </location>
</feature>
<dbReference type="RefSeq" id="XP_013893418.1">
    <property type="nucleotide sequence ID" value="XM_014037964.1"/>
</dbReference>
<protein>
    <submittedName>
        <fullName evidence="2">Uncharacterized protein</fullName>
    </submittedName>
</protein>
<dbReference type="KEGG" id="mng:MNEG_13563"/>
<feature type="region of interest" description="Disordered" evidence="1">
    <location>
        <begin position="133"/>
        <end position="168"/>
    </location>
</feature>
<dbReference type="AlphaFoldDB" id="A0A0D2KEU9"/>
<dbReference type="Proteomes" id="UP000054498">
    <property type="component" value="Unassembled WGS sequence"/>
</dbReference>
<evidence type="ECO:0000256" key="1">
    <source>
        <dbReference type="SAM" id="MobiDB-lite"/>
    </source>
</evidence>
<evidence type="ECO:0000313" key="3">
    <source>
        <dbReference type="Proteomes" id="UP000054498"/>
    </source>
</evidence>
<dbReference type="OrthoDB" id="552790at2759"/>
<accession>A0A0D2KEU9</accession>
<name>A0A0D2KEU9_9CHLO</name>
<sequence>MDQADTCSGPGRDGAAPLVSARFTRGAGLRPGLEPGDLVVWIDPASRQPYGVVRLPPGSEPAAVGSLANGTGEGAGEGAGGDVYVFTLLDASSPGFQKGSCWLEVHRHSQGPHIGFRSAAAAGRFLQARRRAALAPGQPAGDGHPEAASVSQNGAGEEAPRPLAPARALSASSEASFLDGAEATSFAGAATTATPGGAAGMAAFARRLARSSRLVFFNDNLGVYEQWEVHPSAGPGQEVAGQRPCGWADAPLQQPWARAAVQLRSRQLPHVRLEVELVRVGALASPRRVPSPPRRLPAPPGADGGGDARTRLNTLEAVVLEQWFTFVDGEKLARQEVEEAVAQLLGEMQELREGTAGQMDSLRNEMAREVDRLLRRLARREGAQLLSC</sequence>
<feature type="region of interest" description="Disordered" evidence="1">
    <location>
        <begin position="286"/>
        <end position="309"/>
    </location>
</feature>